<sequence>MNSLKYYLRECALPTVPTDGFPSEPPLIGHKSHKNYLAVRPETWRRLETICPLAGAIDNTVTSWVDANVPEMIKLPDAMDSGTLGNLTIPSPSMPNNFFRMLKSPENILRLASWLDNLPLQTVEKIVHLLYPNTQSWGFNEKPEEWFDQRDKDIFRCFTWSTSVTLHSNRPRALVVAYQPPWILTHQDIKEFSECRSFPPFRKLGNAFPIPLKSRERLWAKMWDTCVQHRTHWFVLTSYDNWVFGTFSTGFTTAFVTNVYSYDSYNPTIIEFLTFWTLSATGIVGCTIPKVPEPVAHHMVPTPMPKSSTDIPNAVNSESNWDSKSYDFASSAGVWSNLSSTPSTYTGLSGATVPIHRGHGLPSTIVAKWLADAGVNALRADAPEIAPSDSGPLLQIPYNRHVGDWLV</sequence>
<evidence type="ECO:0000313" key="2">
    <source>
        <dbReference type="Proteomes" id="UP000807353"/>
    </source>
</evidence>
<dbReference type="AlphaFoldDB" id="A0A9P5Y7B4"/>
<name>A0A9P5Y7B4_9AGAR</name>
<keyword evidence="2" id="KW-1185">Reference proteome</keyword>
<accession>A0A9P5Y7B4</accession>
<protein>
    <submittedName>
        <fullName evidence="1">Uncharacterized protein</fullName>
    </submittedName>
</protein>
<proteinExistence type="predicted"/>
<gene>
    <name evidence="1" type="ORF">BDZ94DRAFT_1255649</name>
</gene>
<dbReference type="EMBL" id="MU150252">
    <property type="protein sequence ID" value="KAF9464673.1"/>
    <property type="molecule type" value="Genomic_DNA"/>
</dbReference>
<reference evidence="1" key="1">
    <citation type="submission" date="2020-11" db="EMBL/GenBank/DDBJ databases">
        <authorList>
            <consortium name="DOE Joint Genome Institute"/>
            <person name="Ahrendt S."/>
            <person name="Riley R."/>
            <person name="Andreopoulos W."/>
            <person name="Labutti K."/>
            <person name="Pangilinan J."/>
            <person name="Ruiz-Duenas F.J."/>
            <person name="Barrasa J.M."/>
            <person name="Sanchez-Garcia M."/>
            <person name="Camarero S."/>
            <person name="Miyauchi S."/>
            <person name="Serrano A."/>
            <person name="Linde D."/>
            <person name="Babiker R."/>
            <person name="Drula E."/>
            <person name="Ayuso-Fernandez I."/>
            <person name="Pacheco R."/>
            <person name="Padilla G."/>
            <person name="Ferreira P."/>
            <person name="Barriuso J."/>
            <person name="Kellner H."/>
            <person name="Castanera R."/>
            <person name="Alfaro M."/>
            <person name="Ramirez L."/>
            <person name="Pisabarro A.G."/>
            <person name="Kuo A."/>
            <person name="Tritt A."/>
            <person name="Lipzen A."/>
            <person name="He G."/>
            <person name="Yan M."/>
            <person name="Ng V."/>
            <person name="Cullen D."/>
            <person name="Martin F."/>
            <person name="Rosso M.-N."/>
            <person name="Henrissat B."/>
            <person name="Hibbett D."/>
            <person name="Martinez A.T."/>
            <person name="Grigoriev I.V."/>
        </authorList>
    </citation>
    <scope>NUCLEOTIDE SEQUENCE</scope>
    <source>
        <strain evidence="1">CBS 247.69</strain>
    </source>
</reference>
<dbReference type="Proteomes" id="UP000807353">
    <property type="component" value="Unassembled WGS sequence"/>
</dbReference>
<evidence type="ECO:0000313" key="1">
    <source>
        <dbReference type="EMBL" id="KAF9464673.1"/>
    </source>
</evidence>
<comment type="caution">
    <text evidence="1">The sequence shown here is derived from an EMBL/GenBank/DDBJ whole genome shotgun (WGS) entry which is preliminary data.</text>
</comment>
<dbReference type="OrthoDB" id="2579508at2759"/>
<organism evidence="1 2">
    <name type="scientific">Collybia nuda</name>
    <dbReference type="NCBI Taxonomy" id="64659"/>
    <lineage>
        <taxon>Eukaryota</taxon>
        <taxon>Fungi</taxon>
        <taxon>Dikarya</taxon>
        <taxon>Basidiomycota</taxon>
        <taxon>Agaricomycotina</taxon>
        <taxon>Agaricomycetes</taxon>
        <taxon>Agaricomycetidae</taxon>
        <taxon>Agaricales</taxon>
        <taxon>Tricholomatineae</taxon>
        <taxon>Clitocybaceae</taxon>
        <taxon>Collybia</taxon>
    </lineage>
</organism>